<dbReference type="GO" id="GO:0005886">
    <property type="term" value="C:plasma membrane"/>
    <property type="evidence" value="ECO:0007669"/>
    <property type="project" value="UniProtKB-SubCell"/>
</dbReference>
<dbReference type="EMBL" id="KX698714">
    <property type="protein sequence ID" value="APD72670.1"/>
    <property type="molecule type" value="Genomic_DNA"/>
</dbReference>
<organism evidence="11">
    <name type="scientific">Trypanosoma brucei</name>
    <dbReference type="NCBI Taxonomy" id="5691"/>
    <lineage>
        <taxon>Eukaryota</taxon>
        <taxon>Discoba</taxon>
        <taxon>Euglenozoa</taxon>
        <taxon>Kinetoplastea</taxon>
        <taxon>Metakinetoplastina</taxon>
        <taxon>Trypanosomatida</taxon>
        <taxon>Trypanosomatidae</taxon>
        <taxon>Trypanosoma</taxon>
    </lineage>
</organism>
<comment type="function">
    <text evidence="1">VSG forms a coat on the surface of the parasite. The trypanosome evades the immune response of the host by expressing a series of antigenically distinct VSGs from an estimated 1000 VSG genes.</text>
</comment>
<comment type="subcellular location">
    <subcellularLocation>
        <location evidence="2">Cell membrane</location>
        <topology evidence="2">Lipid-anchor</topology>
        <topology evidence="2">GPI-anchor</topology>
    </subcellularLocation>
</comment>
<feature type="signal peptide" evidence="9">
    <location>
        <begin position="1"/>
        <end position="19"/>
    </location>
</feature>
<evidence type="ECO:0000256" key="6">
    <source>
        <dbReference type="ARBA" id="ARBA00023180"/>
    </source>
</evidence>
<evidence type="ECO:0000259" key="10">
    <source>
        <dbReference type="Pfam" id="PF10659"/>
    </source>
</evidence>
<protein>
    <submittedName>
        <fullName evidence="11">Variant surface glycoprotein 1125.401</fullName>
    </submittedName>
</protein>
<reference evidence="11" key="1">
    <citation type="submission" date="2016-08" db="EMBL/GenBank/DDBJ databases">
        <title>VSG repertoire of Trypanosoma brucei EATRO 1125.</title>
        <authorList>
            <person name="Cross G.A."/>
        </authorList>
    </citation>
    <scope>NUCLEOTIDE SEQUENCE</scope>
    <source>
        <strain evidence="11">EATRO 1125</strain>
    </source>
</reference>
<dbReference type="GO" id="GO:0098552">
    <property type="term" value="C:side of membrane"/>
    <property type="evidence" value="ECO:0007669"/>
    <property type="project" value="UniProtKB-KW"/>
</dbReference>
<dbReference type="VEuPathDB" id="TriTrypDB:Tb927.9.17050"/>
<feature type="region of interest" description="Disordered" evidence="8">
    <location>
        <begin position="414"/>
        <end position="441"/>
    </location>
</feature>
<evidence type="ECO:0000256" key="8">
    <source>
        <dbReference type="SAM" id="MobiDB-lite"/>
    </source>
</evidence>
<accession>A0A1J0R4B4</accession>
<keyword evidence="9" id="KW-0732">Signal</keyword>
<dbReference type="Gene3D" id="3.90.150.10">
    <property type="entry name" value="Variant Surface Glycoprotein, subunit A domain 1"/>
    <property type="match status" value="1"/>
</dbReference>
<evidence type="ECO:0000256" key="3">
    <source>
        <dbReference type="ARBA" id="ARBA00022475"/>
    </source>
</evidence>
<proteinExistence type="predicted"/>
<dbReference type="Gene3D" id="1.10.470.10">
    <property type="entry name" value="Variant Surface Glycoprotein, subunit A, domain 2"/>
    <property type="match status" value="1"/>
</dbReference>
<keyword evidence="5" id="KW-0472">Membrane</keyword>
<feature type="chain" id="PRO_5009615216" evidence="9">
    <location>
        <begin position="20"/>
        <end position="472"/>
    </location>
</feature>
<dbReference type="Gene3D" id="3.30.1680.30">
    <property type="match status" value="1"/>
</dbReference>
<feature type="compositionally biased region" description="Basic and acidic residues" evidence="8">
    <location>
        <begin position="428"/>
        <end position="441"/>
    </location>
</feature>
<dbReference type="Pfam" id="PF10659">
    <property type="entry name" value="Trypan_glycop_C"/>
    <property type="match status" value="1"/>
</dbReference>
<keyword evidence="6" id="KW-0325">Glycoprotein</keyword>
<dbReference type="InterPro" id="IPR019609">
    <property type="entry name" value="Variant_surf_glycoprt_trypan_C"/>
</dbReference>
<feature type="compositionally biased region" description="Low complexity" evidence="8">
    <location>
        <begin position="418"/>
        <end position="427"/>
    </location>
</feature>
<dbReference type="VEuPathDB" id="TriTrypDB:Tb427_000830200"/>
<keyword evidence="4" id="KW-0336">GPI-anchor</keyword>
<sequence>MQLKAVAQLFICFHAIVIAGSRTKESLPAAGFNLACGIAKTLREIGHFATTMTSKIPEEETKLKVTAINLKLMFKKGLIEPTDDNLNAYMYISSQIDKAQQALGGHLPGFIKASLSAAMLAEQISETTEMFFKARTNTGAGQSYCMAEDHNTAKHATASHIPNCVAGEDVRLNHGDAEVTAAPDLTSLTAEVPGKGSAATLGANSNGNCHLSATMQNHRILNHANGNEATLYLAGGLLKIAGTAYDNNAWSTQHDKQPNSAITETRSRYATVTSALPNTLDTLKKLAKLGEDTDPQIEDTKVQSTDLGLSGEAKEITTKKTVFSNLHKELKQFLTETQTEKNKERQTVARDMLVKALTKPSEPLKCDTSVTDDVCYPIKEETACNATAACSYNKTETDSNKKCKLDAEKAKKKSVSATQPQTTGTETPTDKGKDKKMDDCESPDCKWEGENCKDPSFLLKSEFAVITAVFMS</sequence>
<dbReference type="Gene3D" id="3.30.1680.40">
    <property type="match status" value="1"/>
</dbReference>
<evidence type="ECO:0000313" key="11">
    <source>
        <dbReference type="EMBL" id="APD72670.1"/>
    </source>
</evidence>
<evidence type="ECO:0000256" key="4">
    <source>
        <dbReference type="ARBA" id="ARBA00022622"/>
    </source>
</evidence>
<keyword evidence="3" id="KW-1003">Cell membrane</keyword>
<evidence type="ECO:0000256" key="1">
    <source>
        <dbReference type="ARBA" id="ARBA00002523"/>
    </source>
</evidence>
<feature type="domain" description="Trypanosome variant surface glycoprotein C-terminal" evidence="10">
    <location>
        <begin position="375"/>
        <end position="472"/>
    </location>
</feature>
<evidence type="ECO:0000256" key="7">
    <source>
        <dbReference type="ARBA" id="ARBA00023288"/>
    </source>
</evidence>
<evidence type="ECO:0000256" key="9">
    <source>
        <dbReference type="SAM" id="SignalP"/>
    </source>
</evidence>
<evidence type="ECO:0000256" key="2">
    <source>
        <dbReference type="ARBA" id="ARBA00004609"/>
    </source>
</evidence>
<evidence type="ECO:0000256" key="5">
    <source>
        <dbReference type="ARBA" id="ARBA00023136"/>
    </source>
</evidence>
<keyword evidence="7" id="KW-0449">Lipoprotein</keyword>
<dbReference type="SUPFAM" id="SSF58087">
    <property type="entry name" value="Variant surface glycoprotein (N-terminal domain)"/>
    <property type="match status" value="1"/>
</dbReference>
<dbReference type="AlphaFoldDB" id="A0A1J0R4B4"/>
<name>A0A1J0R4B4_9TRYP</name>